<feature type="region of interest" description="Disordered" evidence="1">
    <location>
        <begin position="1"/>
        <end position="24"/>
    </location>
</feature>
<dbReference type="Proteomes" id="UP000181951">
    <property type="component" value="Unassembled WGS sequence"/>
</dbReference>
<feature type="region of interest" description="Disordered" evidence="1">
    <location>
        <begin position="264"/>
        <end position="323"/>
    </location>
</feature>
<name>A0A1H8GLC7_9ACTN</name>
<feature type="compositionally biased region" description="Low complexity" evidence="1">
    <location>
        <begin position="1"/>
        <end position="18"/>
    </location>
</feature>
<dbReference type="InterPro" id="IPR001623">
    <property type="entry name" value="DnaJ_domain"/>
</dbReference>
<proteinExistence type="predicted"/>
<evidence type="ECO:0000313" key="2">
    <source>
        <dbReference type="EMBL" id="SEN44554.1"/>
    </source>
</evidence>
<evidence type="ECO:0008006" key="4">
    <source>
        <dbReference type="Google" id="ProtNLM"/>
    </source>
</evidence>
<dbReference type="EMBL" id="FODD01000005">
    <property type="protein sequence ID" value="SEN44554.1"/>
    <property type="molecule type" value="Genomic_DNA"/>
</dbReference>
<evidence type="ECO:0000313" key="3">
    <source>
        <dbReference type="Proteomes" id="UP000181951"/>
    </source>
</evidence>
<protein>
    <recommendedName>
        <fullName evidence="4">J domain-containing protein</fullName>
    </recommendedName>
</protein>
<dbReference type="STRING" id="310780.SAMN05216267_1005150"/>
<gene>
    <name evidence="2" type="ORF">SAMN05216267_1005150</name>
</gene>
<keyword evidence="3" id="KW-1185">Reference proteome</keyword>
<dbReference type="Gene3D" id="1.10.287.110">
    <property type="entry name" value="DnaJ domain"/>
    <property type="match status" value="1"/>
</dbReference>
<dbReference type="SUPFAM" id="SSF46565">
    <property type="entry name" value="Chaperone J-domain"/>
    <property type="match status" value="1"/>
</dbReference>
<sequence length="323" mass="34744">MTNSSGTESSATASAPSTEGEDRLAKAVRAAEQALIEFEIAVETFRVEVENFSRLHHQRLGPMYARLDELDALIAETVAAHSGERADIERAWEARALVLPMPGVEELFGGLLGSDGVRPVEDPNPPRRVRPGREAQRLYRELARKAHPDLAQDDAEKERRSAFIARVNEAYAYADEEALRALSAEWEAGPQPEEAPPSQAEVLYARLEWLAERKEKLAALAAELDESAIGQMMRLAPEDPDALLNEIAEQLLTQVSQREARLAELVRRPSTRKKPAAPADAAEAAAATADPAATAEPAASPDPDGPAEPQADPQAGDAASGGA</sequence>
<accession>A0A1H8GLC7</accession>
<dbReference type="InterPro" id="IPR036869">
    <property type="entry name" value="J_dom_sf"/>
</dbReference>
<evidence type="ECO:0000256" key="1">
    <source>
        <dbReference type="SAM" id="MobiDB-lite"/>
    </source>
</evidence>
<reference evidence="2 3" key="1">
    <citation type="submission" date="2016-10" db="EMBL/GenBank/DDBJ databases">
        <authorList>
            <person name="de Groot N.N."/>
        </authorList>
    </citation>
    <scope>NUCLEOTIDE SEQUENCE [LARGE SCALE GENOMIC DNA]</scope>
    <source>
        <strain evidence="2 3">CGMCC 4.2026</strain>
    </source>
</reference>
<feature type="region of interest" description="Disordered" evidence="1">
    <location>
        <begin position="115"/>
        <end position="134"/>
    </location>
</feature>
<feature type="compositionally biased region" description="Low complexity" evidence="1">
    <location>
        <begin position="276"/>
        <end position="302"/>
    </location>
</feature>
<dbReference type="AlphaFoldDB" id="A0A1H8GLC7"/>
<feature type="compositionally biased region" description="Basic and acidic residues" evidence="1">
    <location>
        <begin position="118"/>
        <end position="134"/>
    </location>
</feature>
<dbReference type="CDD" id="cd06257">
    <property type="entry name" value="DnaJ"/>
    <property type="match status" value="1"/>
</dbReference>
<organism evidence="2 3">
    <name type="scientific">Actinacidiphila rubida</name>
    <dbReference type="NCBI Taxonomy" id="310780"/>
    <lineage>
        <taxon>Bacteria</taxon>
        <taxon>Bacillati</taxon>
        <taxon>Actinomycetota</taxon>
        <taxon>Actinomycetes</taxon>
        <taxon>Kitasatosporales</taxon>
        <taxon>Streptomycetaceae</taxon>
        <taxon>Actinacidiphila</taxon>
    </lineage>
</organism>